<reference evidence="2" key="2">
    <citation type="submission" date="2016-01" db="EMBL/GenBank/DDBJ databases">
        <title>Diatom-associated endosymboitic cyanobacterium lacks core nitrogen metabolism enzymes.</title>
        <authorList>
            <person name="Hilton J.A."/>
            <person name="Foster R.A."/>
            <person name="Tripp H.J."/>
            <person name="Carter B.J."/>
            <person name="Zehr J.P."/>
            <person name="Villareal T.A."/>
        </authorList>
    </citation>
    <scope>NUCLEOTIDE SEQUENCE [LARGE SCALE GENOMIC DNA]</scope>
    <source>
        <strain evidence="2">HH01</strain>
    </source>
</reference>
<evidence type="ECO:0000313" key="1">
    <source>
        <dbReference type="EMBL" id="CCH66505.1"/>
    </source>
</evidence>
<protein>
    <submittedName>
        <fullName evidence="1">Uncharacterized protein</fullName>
    </submittedName>
</protein>
<gene>
    <name evidence="1" type="ORF">RINTHH_3500</name>
</gene>
<dbReference type="EMBL" id="CAIY01000016">
    <property type="protein sequence ID" value="CCH66505.1"/>
    <property type="molecule type" value="Genomic_DNA"/>
</dbReference>
<accession>M1X2A9</accession>
<dbReference type="AlphaFoldDB" id="M1X2A9"/>
<reference evidence="1 2" key="1">
    <citation type="submission" date="2012-05" db="EMBL/GenBank/DDBJ databases">
        <authorList>
            <person name="Hilton J."/>
        </authorList>
    </citation>
    <scope>NUCLEOTIDE SEQUENCE [LARGE SCALE GENOMIC DNA]</scope>
    <source>
        <strain evidence="1 2">HH01</strain>
    </source>
</reference>
<comment type="caution">
    <text evidence="1">The sequence shown here is derived from an EMBL/GenBank/DDBJ whole genome shotgun (WGS) entry which is preliminary data.</text>
</comment>
<dbReference type="Proteomes" id="UP000053051">
    <property type="component" value="Unassembled WGS sequence"/>
</dbReference>
<keyword evidence="2" id="KW-1185">Reference proteome</keyword>
<organism evidence="1 2">
    <name type="scientific">Richelia intracellularis HH01</name>
    <dbReference type="NCBI Taxonomy" id="1165094"/>
    <lineage>
        <taxon>Bacteria</taxon>
        <taxon>Bacillati</taxon>
        <taxon>Cyanobacteriota</taxon>
        <taxon>Cyanophyceae</taxon>
        <taxon>Nostocales</taxon>
        <taxon>Nostocaceae</taxon>
        <taxon>Richelia</taxon>
    </lineage>
</organism>
<evidence type="ECO:0000313" key="2">
    <source>
        <dbReference type="Proteomes" id="UP000053051"/>
    </source>
</evidence>
<name>M1X2A9_9NOST</name>
<sequence length="51" mass="5813">MCQNEIQLKFLIAVKSQLDVNQLFFQHGVVALLYMDPSGLDHKFKSTTIDS</sequence>
<proteinExistence type="predicted"/>